<dbReference type="AlphaFoldDB" id="A0A376B335"/>
<comment type="similarity">
    <text evidence="3">Belongs to the LOT5 family.</text>
</comment>
<evidence type="ECO:0000256" key="1">
    <source>
        <dbReference type="ARBA" id="ARBA00004123"/>
    </source>
</evidence>
<keyword evidence="8" id="KW-1185">Reference proteome</keyword>
<sequence>MTDIQLINIKPTIENVIPYKQFIANNPRIKNIPPDSDQQYLPILYGGGRDYILSLLTDNVFDSNGNTNNCSGENVQCDLFILDSHLIIWFDLIQLGLQIPYSKILYHGYQIVSIMGTNKKSQLVLSIDIEKYEDKHIIEQLFPGKIVDLSGSIEFLLDPLYFENDRHYSLNGIENLFTFSNFGLNRGNNMVTNCNTVLSERMEYVDQQSDDLEDEESLDMYGNNNNVMDYSGLLARISDNNNTIQGYYDNSGYGDDLNNQAENNTQGNAGFDHAASSSMSMQFYSNSKIAGNKRHESG</sequence>
<dbReference type="Proteomes" id="UP000262825">
    <property type="component" value="Unassembled WGS sequence"/>
</dbReference>
<dbReference type="GO" id="GO:0005737">
    <property type="term" value="C:cytoplasm"/>
    <property type="evidence" value="ECO:0007669"/>
    <property type="project" value="UniProtKB-SubCell"/>
</dbReference>
<evidence type="ECO:0000313" key="7">
    <source>
        <dbReference type="EMBL" id="SSD59096.1"/>
    </source>
</evidence>
<evidence type="ECO:0000256" key="6">
    <source>
        <dbReference type="ARBA" id="ARBA00023242"/>
    </source>
</evidence>
<accession>A0A376B335</accession>
<dbReference type="GO" id="GO:0005634">
    <property type="term" value="C:nucleus"/>
    <property type="evidence" value="ECO:0007669"/>
    <property type="project" value="UniProtKB-SubCell"/>
</dbReference>
<name>A0A376B335_9ASCO</name>
<dbReference type="VEuPathDB" id="FungiDB:SCODWIG_00857"/>
<evidence type="ECO:0000256" key="5">
    <source>
        <dbReference type="ARBA" id="ARBA00022490"/>
    </source>
</evidence>
<comment type="subcellular location">
    <subcellularLocation>
        <location evidence="2">Cytoplasm</location>
    </subcellularLocation>
    <subcellularLocation>
        <location evidence="1">Nucleus</location>
    </subcellularLocation>
</comment>
<gene>
    <name evidence="7" type="ORF">SCODWIG_00857</name>
</gene>
<reference evidence="8" key="1">
    <citation type="submission" date="2018-06" db="EMBL/GenBank/DDBJ databases">
        <authorList>
            <person name="Guldener U."/>
        </authorList>
    </citation>
    <scope>NUCLEOTIDE SEQUENCE [LARGE SCALE GENOMIC DNA]</scope>
    <source>
        <strain evidence="8">UTAD17</strain>
    </source>
</reference>
<evidence type="ECO:0000256" key="4">
    <source>
        <dbReference type="ARBA" id="ARBA00015935"/>
    </source>
</evidence>
<dbReference type="InterPro" id="IPR039924">
    <property type="entry name" value="ICln/Lot5/Saf5"/>
</dbReference>
<keyword evidence="6" id="KW-0539">Nucleus</keyword>
<evidence type="ECO:0000256" key="3">
    <source>
        <dbReference type="ARBA" id="ARBA00006172"/>
    </source>
</evidence>
<proteinExistence type="inferred from homology"/>
<evidence type="ECO:0000256" key="2">
    <source>
        <dbReference type="ARBA" id="ARBA00004496"/>
    </source>
</evidence>
<dbReference type="Pfam" id="PF03517">
    <property type="entry name" value="Voldacs"/>
    <property type="match status" value="1"/>
</dbReference>
<evidence type="ECO:0000313" key="8">
    <source>
        <dbReference type="Proteomes" id="UP000262825"/>
    </source>
</evidence>
<keyword evidence="5" id="KW-0963">Cytoplasm</keyword>
<dbReference type="EMBL" id="UFAJ01000090">
    <property type="protein sequence ID" value="SSD59096.1"/>
    <property type="molecule type" value="Genomic_DNA"/>
</dbReference>
<dbReference type="OrthoDB" id="19714at2759"/>
<organism evidence="7 8">
    <name type="scientific">Saccharomycodes ludwigii</name>
    <dbReference type="NCBI Taxonomy" id="36035"/>
    <lineage>
        <taxon>Eukaryota</taxon>
        <taxon>Fungi</taxon>
        <taxon>Dikarya</taxon>
        <taxon>Ascomycota</taxon>
        <taxon>Saccharomycotina</taxon>
        <taxon>Saccharomycetes</taxon>
        <taxon>Saccharomycodales</taxon>
        <taxon>Saccharomycodaceae</taxon>
        <taxon>Saccharomycodes</taxon>
    </lineage>
</organism>
<protein>
    <recommendedName>
        <fullName evidence="4">Protein LOT5</fullName>
    </recommendedName>
</protein>